<sequence length="472" mass="50438">MAMSWAFLAILGLAALLTTVAVFVLEIANAQTPRSIPNVQTAAAVATAFEGLVLLAILLLVFMSFRHSTYYGSNKLGAVWFPLCLVTVSLATVASIVVLVILGKENENAKILGGEEMPYLIGTSIALGFAFTLQLAFVVIYFVGSRLGGRNENGSQHPEVGRLAPQMRMKSVPYAQTAASSAEPKGTPSFDLESPPGTSSGRSMAETMSSIRSSLSHAVRPMDSRTRLLPARSTQSIRSIASRGRRQPSFESFPDVEEGFDSWDTSSVDIQTRQIIDTSSPPGTRFLGALETIPASPTVSRSPSPGTPLDLEPPKRAARRSRSYSPVPRPPPALDSNGSTSDLHIHPLFRADSPTPPPAATLGTVIVAAPDAARTLSTKTLHRMRSGSLPASSSPLSRQSSYNSMKGESPTPGSGYVTPTPIDPIEEREMTPPLPEWILNAGARSSLTEYQSRKLRDLDRESKVDSGLGILP</sequence>
<feature type="signal peptide" evidence="3">
    <location>
        <begin position="1"/>
        <end position="21"/>
    </location>
</feature>
<feature type="compositionally biased region" description="Polar residues" evidence="1">
    <location>
        <begin position="295"/>
        <end position="304"/>
    </location>
</feature>
<proteinExistence type="predicted"/>
<feature type="region of interest" description="Disordered" evidence="1">
    <location>
        <begin position="380"/>
        <end position="443"/>
    </location>
</feature>
<dbReference type="Proteomes" id="UP000758603">
    <property type="component" value="Unassembled WGS sequence"/>
</dbReference>
<organism evidence="4 5">
    <name type="scientific">Truncatella angustata</name>
    <dbReference type="NCBI Taxonomy" id="152316"/>
    <lineage>
        <taxon>Eukaryota</taxon>
        <taxon>Fungi</taxon>
        <taxon>Dikarya</taxon>
        <taxon>Ascomycota</taxon>
        <taxon>Pezizomycotina</taxon>
        <taxon>Sordariomycetes</taxon>
        <taxon>Xylariomycetidae</taxon>
        <taxon>Amphisphaeriales</taxon>
        <taxon>Sporocadaceae</taxon>
        <taxon>Truncatella</taxon>
    </lineage>
</organism>
<protein>
    <submittedName>
        <fullName evidence="4">Uncharacterized protein</fullName>
    </submittedName>
</protein>
<dbReference type="GeneID" id="70124739"/>
<comment type="caution">
    <text evidence="4">The sequence shown here is derived from an EMBL/GenBank/DDBJ whole genome shotgun (WGS) entry which is preliminary data.</text>
</comment>
<feature type="region of interest" description="Disordered" evidence="1">
    <location>
        <begin position="174"/>
        <end position="258"/>
    </location>
</feature>
<accession>A0A9P8UKQ2</accession>
<dbReference type="OrthoDB" id="5431149at2759"/>
<dbReference type="AlphaFoldDB" id="A0A9P8UKQ2"/>
<feature type="transmembrane region" description="Helical" evidence="2">
    <location>
        <begin position="77"/>
        <end position="101"/>
    </location>
</feature>
<feature type="compositionally biased region" description="Polar residues" evidence="1">
    <location>
        <begin position="196"/>
        <end position="216"/>
    </location>
</feature>
<feature type="chain" id="PRO_5040146142" evidence="3">
    <location>
        <begin position="22"/>
        <end position="472"/>
    </location>
</feature>
<reference evidence="4" key="1">
    <citation type="journal article" date="2021" name="Nat. Commun.">
        <title>Genetic determinants of endophytism in the Arabidopsis root mycobiome.</title>
        <authorList>
            <person name="Mesny F."/>
            <person name="Miyauchi S."/>
            <person name="Thiergart T."/>
            <person name="Pickel B."/>
            <person name="Atanasova L."/>
            <person name="Karlsson M."/>
            <person name="Huettel B."/>
            <person name="Barry K.W."/>
            <person name="Haridas S."/>
            <person name="Chen C."/>
            <person name="Bauer D."/>
            <person name="Andreopoulos W."/>
            <person name="Pangilinan J."/>
            <person name="LaButti K."/>
            <person name="Riley R."/>
            <person name="Lipzen A."/>
            <person name="Clum A."/>
            <person name="Drula E."/>
            <person name="Henrissat B."/>
            <person name="Kohler A."/>
            <person name="Grigoriev I.V."/>
            <person name="Martin F.M."/>
            <person name="Hacquard S."/>
        </authorList>
    </citation>
    <scope>NUCLEOTIDE SEQUENCE</scope>
    <source>
        <strain evidence="4">MPI-SDFR-AT-0073</strain>
    </source>
</reference>
<evidence type="ECO:0000313" key="4">
    <source>
        <dbReference type="EMBL" id="KAH6653968.1"/>
    </source>
</evidence>
<evidence type="ECO:0000256" key="3">
    <source>
        <dbReference type="SAM" id="SignalP"/>
    </source>
</evidence>
<feature type="region of interest" description="Disordered" evidence="1">
    <location>
        <begin position="294"/>
        <end position="361"/>
    </location>
</feature>
<keyword evidence="2" id="KW-1133">Transmembrane helix</keyword>
<evidence type="ECO:0000256" key="2">
    <source>
        <dbReference type="SAM" id="Phobius"/>
    </source>
</evidence>
<evidence type="ECO:0000256" key="1">
    <source>
        <dbReference type="SAM" id="MobiDB-lite"/>
    </source>
</evidence>
<evidence type="ECO:0000313" key="5">
    <source>
        <dbReference type="Proteomes" id="UP000758603"/>
    </source>
</evidence>
<gene>
    <name evidence="4" type="ORF">BKA67DRAFT_266146</name>
</gene>
<name>A0A9P8UKQ2_9PEZI</name>
<feature type="compositionally biased region" description="Low complexity" evidence="1">
    <location>
        <begin position="386"/>
        <end position="404"/>
    </location>
</feature>
<feature type="transmembrane region" description="Helical" evidence="2">
    <location>
        <begin position="121"/>
        <end position="143"/>
    </location>
</feature>
<keyword evidence="3" id="KW-0732">Signal</keyword>
<dbReference type="EMBL" id="JAGPXC010000004">
    <property type="protein sequence ID" value="KAH6653968.1"/>
    <property type="molecule type" value="Genomic_DNA"/>
</dbReference>
<dbReference type="RefSeq" id="XP_045958238.1">
    <property type="nucleotide sequence ID" value="XM_046095846.1"/>
</dbReference>
<keyword evidence="2" id="KW-0812">Transmembrane</keyword>
<keyword evidence="5" id="KW-1185">Reference proteome</keyword>
<feature type="transmembrane region" description="Helical" evidence="2">
    <location>
        <begin position="40"/>
        <end position="65"/>
    </location>
</feature>
<keyword evidence="2" id="KW-0472">Membrane</keyword>